<sequence>MRLIAGKFPTPATPAGISVTVFRGPAAKSTRNPVIQASFARAGLSTPQDALRAGSRARHETREEMRTIAPQGCVSVRCALRCGLPGSASIPQRGIHRRRPRRPHPHLAELRKGLLPSHIQRQRPQRVLFPVQVHARPQAAGPKRRRRLANLLPHVLEKSASSPEAGTGLAAVRHGAAAQTSGEPVETGQAGHKLDLVLPIRRGRGSQAQLQNSAQEK</sequence>
<reference evidence="2 3" key="1">
    <citation type="journal article" date="2023" name="Arcadia Sci">
        <title>De novo assembly of a long-read Amblyomma americanum tick genome.</title>
        <authorList>
            <person name="Chou S."/>
            <person name="Poskanzer K.E."/>
            <person name="Rollins M."/>
            <person name="Thuy-Boun P.S."/>
        </authorList>
    </citation>
    <scope>NUCLEOTIDE SEQUENCE [LARGE SCALE GENOMIC DNA]</scope>
    <source>
        <strain evidence="2">F_SG_1</strain>
        <tissue evidence="2">Salivary glands</tissue>
    </source>
</reference>
<comment type="caution">
    <text evidence="2">The sequence shown here is derived from an EMBL/GenBank/DDBJ whole genome shotgun (WGS) entry which is preliminary data.</text>
</comment>
<proteinExistence type="predicted"/>
<dbReference type="AlphaFoldDB" id="A0AAQ4ELL8"/>
<keyword evidence="3" id="KW-1185">Reference proteome</keyword>
<protein>
    <submittedName>
        <fullName evidence="2">Uncharacterized protein</fullName>
    </submittedName>
</protein>
<evidence type="ECO:0000313" key="2">
    <source>
        <dbReference type="EMBL" id="KAK8775684.1"/>
    </source>
</evidence>
<evidence type="ECO:0000256" key="1">
    <source>
        <dbReference type="SAM" id="MobiDB-lite"/>
    </source>
</evidence>
<feature type="region of interest" description="Disordered" evidence="1">
    <location>
        <begin position="159"/>
        <end position="193"/>
    </location>
</feature>
<name>A0AAQ4ELL8_AMBAM</name>
<dbReference type="Proteomes" id="UP001321473">
    <property type="component" value="Unassembled WGS sequence"/>
</dbReference>
<organism evidence="2 3">
    <name type="scientific">Amblyomma americanum</name>
    <name type="common">Lone star tick</name>
    <dbReference type="NCBI Taxonomy" id="6943"/>
    <lineage>
        <taxon>Eukaryota</taxon>
        <taxon>Metazoa</taxon>
        <taxon>Ecdysozoa</taxon>
        <taxon>Arthropoda</taxon>
        <taxon>Chelicerata</taxon>
        <taxon>Arachnida</taxon>
        <taxon>Acari</taxon>
        <taxon>Parasitiformes</taxon>
        <taxon>Ixodida</taxon>
        <taxon>Ixodoidea</taxon>
        <taxon>Ixodidae</taxon>
        <taxon>Amblyomminae</taxon>
        <taxon>Amblyomma</taxon>
    </lineage>
</organism>
<dbReference type="EMBL" id="JARKHS020013833">
    <property type="protein sequence ID" value="KAK8775684.1"/>
    <property type="molecule type" value="Genomic_DNA"/>
</dbReference>
<accession>A0AAQ4ELL8</accession>
<gene>
    <name evidence="2" type="ORF">V5799_030972</name>
</gene>
<evidence type="ECO:0000313" key="3">
    <source>
        <dbReference type="Proteomes" id="UP001321473"/>
    </source>
</evidence>